<name>W9C7Y1_SCLBF</name>
<gene>
    <name evidence="2" type="ORF">SBOR_8618</name>
</gene>
<protein>
    <submittedName>
        <fullName evidence="2">Uncharacterized protein</fullName>
    </submittedName>
</protein>
<dbReference type="EMBL" id="AYSA01000555">
    <property type="protein sequence ID" value="ESZ90984.1"/>
    <property type="molecule type" value="Genomic_DNA"/>
</dbReference>
<dbReference type="AlphaFoldDB" id="W9C7Y1"/>
<dbReference type="Proteomes" id="UP000019487">
    <property type="component" value="Unassembled WGS sequence"/>
</dbReference>
<sequence>MSGSQSEQQPLIPEKIYGVSVTFANIREYEAAVYALREIKENSEYAQKRDVLNAKGNAMIETLNGKYSDKLLVHNNLLQSVQSLNNKHGRDGTTEEENEKLRNDMQMLTATINARKDELLGIEKYIKRIKKAQDCRG</sequence>
<reference evidence="2 3" key="1">
    <citation type="journal article" date="2014" name="Genome Announc.">
        <title>Draft genome sequence of Sclerotinia borealis, a psychrophilic plant pathogenic fungus.</title>
        <authorList>
            <person name="Mardanov A.V."/>
            <person name="Beletsky A.V."/>
            <person name="Kadnikov V.V."/>
            <person name="Ignatov A.N."/>
            <person name="Ravin N.V."/>
        </authorList>
    </citation>
    <scope>NUCLEOTIDE SEQUENCE [LARGE SCALE GENOMIC DNA]</scope>
    <source>
        <strain evidence="3">F-4157</strain>
    </source>
</reference>
<evidence type="ECO:0000313" key="3">
    <source>
        <dbReference type="Proteomes" id="UP000019487"/>
    </source>
</evidence>
<keyword evidence="3" id="KW-1185">Reference proteome</keyword>
<feature type="compositionally biased region" description="Basic and acidic residues" evidence="1">
    <location>
        <begin position="88"/>
        <end position="102"/>
    </location>
</feature>
<dbReference type="HOGENOM" id="CLU_1866301_0_0_1"/>
<evidence type="ECO:0000313" key="2">
    <source>
        <dbReference type="EMBL" id="ESZ90984.1"/>
    </source>
</evidence>
<feature type="region of interest" description="Disordered" evidence="1">
    <location>
        <begin position="83"/>
        <end position="102"/>
    </location>
</feature>
<evidence type="ECO:0000256" key="1">
    <source>
        <dbReference type="SAM" id="MobiDB-lite"/>
    </source>
</evidence>
<organism evidence="2 3">
    <name type="scientific">Sclerotinia borealis (strain F-4128)</name>
    <dbReference type="NCBI Taxonomy" id="1432307"/>
    <lineage>
        <taxon>Eukaryota</taxon>
        <taxon>Fungi</taxon>
        <taxon>Dikarya</taxon>
        <taxon>Ascomycota</taxon>
        <taxon>Pezizomycotina</taxon>
        <taxon>Leotiomycetes</taxon>
        <taxon>Helotiales</taxon>
        <taxon>Sclerotiniaceae</taxon>
        <taxon>Sclerotinia</taxon>
    </lineage>
</organism>
<proteinExistence type="predicted"/>
<accession>W9C7Y1</accession>
<comment type="caution">
    <text evidence="2">The sequence shown here is derived from an EMBL/GenBank/DDBJ whole genome shotgun (WGS) entry which is preliminary data.</text>
</comment>